<dbReference type="Gene3D" id="2.60.40.790">
    <property type="match status" value="1"/>
</dbReference>
<gene>
    <name evidence="1" type="ORF">CWS20_08800</name>
</gene>
<dbReference type="SUPFAM" id="SSF49764">
    <property type="entry name" value="HSP20-like chaperones"/>
    <property type="match status" value="1"/>
</dbReference>
<evidence type="ECO:0000313" key="2">
    <source>
        <dbReference type="Proteomes" id="UP000233343"/>
    </source>
</evidence>
<dbReference type="InterPro" id="IPR008978">
    <property type="entry name" value="HSP20-like_chaperone"/>
</dbReference>
<sequence length="130" mass="15305">MNHKDENETDGLSEIEKWLETFFLDPLTSYMDQTTFRIDLYETDDQIIIEALLLDFHSPDVIVHLHRDCVVICVAQANIEKLVKREINLPFSVIDKNVYGHLHNNILEIFISKNEPGLGKNRRMLFYEEK</sequence>
<proteinExistence type="predicted"/>
<accession>A0A2N0ZIK7</accession>
<keyword evidence="2" id="KW-1185">Reference proteome</keyword>
<dbReference type="Proteomes" id="UP000233343">
    <property type="component" value="Unassembled WGS sequence"/>
</dbReference>
<name>A0A2N0ZIK7_9BACI</name>
<comment type="caution">
    <text evidence="1">The sequence shown here is derived from an EMBL/GenBank/DDBJ whole genome shotgun (WGS) entry which is preliminary data.</text>
</comment>
<reference evidence="1 2" key="1">
    <citation type="journal article" date="2010" name="Int. J. Syst. Evol. Microbiol.">
        <title>Bacillus horneckiae sp. nov., isolated from a spacecraft-assembly clean room.</title>
        <authorList>
            <person name="Vaishampayan P."/>
            <person name="Probst A."/>
            <person name="Krishnamurthi S."/>
            <person name="Ghosh S."/>
            <person name="Osman S."/>
            <person name="McDowall A."/>
            <person name="Ruckmani A."/>
            <person name="Mayilraj S."/>
            <person name="Venkateswaran K."/>
        </authorList>
    </citation>
    <scope>NUCLEOTIDE SEQUENCE [LARGE SCALE GENOMIC DNA]</scope>
    <source>
        <strain evidence="2">1PO1SC</strain>
    </source>
</reference>
<evidence type="ECO:0000313" key="1">
    <source>
        <dbReference type="EMBL" id="PKG29359.1"/>
    </source>
</evidence>
<dbReference type="EMBL" id="PISD01000016">
    <property type="protein sequence ID" value="PKG29359.1"/>
    <property type="molecule type" value="Genomic_DNA"/>
</dbReference>
<protein>
    <submittedName>
        <fullName evidence="1">Heat-shock protein Hsp20</fullName>
    </submittedName>
</protein>
<dbReference type="RefSeq" id="WP_066198094.1">
    <property type="nucleotide sequence ID" value="NZ_CP194732.1"/>
</dbReference>
<dbReference type="AlphaFoldDB" id="A0A2N0ZIK7"/>
<organism evidence="1 2">
    <name type="scientific">Cytobacillus horneckiae</name>
    <dbReference type="NCBI Taxonomy" id="549687"/>
    <lineage>
        <taxon>Bacteria</taxon>
        <taxon>Bacillati</taxon>
        <taxon>Bacillota</taxon>
        <taxon>Bacilli</taxon>
        <taxon>Bacillales</taxon>
        <taxon>Bacillaceae</taxon>
        <taxon>Cytobacillus</taxon>
    </lineage>
</organism>
<dbReference type="CDD" id="cd00298">
    <property type="entry name" value="ACD_sHsps_p23-like"/>
    <property type="match status" value="1"/>
</dbReference>